<evidence type="ECO:0000313" key="6">
    <source>
        <dbReference type="EMBL" id="MCV2871375.1"/>
    </source>
</evidence>
<comment type="caution">
    <text evidence="6">The sequence shown here is derived from an EMBL/GenBank/DDBJ whole genome shotgun (WGS) entry which is preliminary data.</text>
</comment>
<dbReference type="InterPro" id="IPR001387">
    <property type="entry name" value="Cro/C1-type_HTH"/>
</dbReference>
<dbReference type="Proteomes" id="UP001652564">
    <property type="component" value="Unassembled WGS sequence"/>
</dbReference>
<dbReference type="PANTHER" id="PTHR30146">
    <property type="entry name" value="LACI-RELATED TRANSCRIPTIONAL REPRESSOR"/>
    <property type="match status" value="1"/>
</dbReference>
<keyword evidence="2" id="KW-0238">DNA-binding</keyword>
<dbReference type="InterPro" id="IPR028082">
    <property type="entry name" value="Peripla_BP_I"/>
</dbReference>
<evidence type="ECO:0000259" key="4">
    <source>
        <dbReference type="PROSITE" id="PS50932"/>
    </source>
</evidence>
<name>A0ABT2ZJZ0_9RHOB</name>
<sequence length="343" mass="38489">MNDPKIRNMEEFATASGISRPTVSKYFNDPQSVRESTRQRIEAALEQYDYRPNIYAINQNRRLTKNIGIVVPYLADPFFAEIARNIENLIIASGFRTILLSSHGDPKQEMDNLDLLRSIKPAGVLLAPLGRASDPAAVKAFCDDVPTVLFDCNISDLGEAFIGHNNVQATEQICEYLCRTGEPPVFFEMRTPPNPNAYRRRNAYCEVMEKLGYPTQLIQVDGEGWNFEEIGYVEGKRVISQRLLTTNTVLCSNDRLAIGFLTAAYETGQRVGRGEDCALRVAGHDNHPYSRFTCPPLTTISHDYVLIAEKSVETLLSFIESGERAQSRETTLFDGKLMMRSSA</sequence>
<dbReference type="CDD" id="cd01392">
    <property type="entry name" value="HTH_LacI"/>
    <property type="match status" value="1"/>
</dbReference>
<keyword evidence="7" id="KW-1185">Reference proteome</keyword>
<dbReference type="InterPro" id="IPR000843">
    <property type="entry name" value="HTH_LacI"/>
</dbReference>
<dbReference type="InterPro" id="IPR010982">
    <property type="entry name" value="Lambda_DNA-bd_dom_sf"/>
</dbReference>
<dbReference type="PANTHER" id="PTHR30146:SF109">
    <property type="entry name" value="HTH-TYPE TRANSCRIPTIONAL REGULATOR GALS"/>
    <property type="match status" value="1"/>
</dbReference>
<dbReference type="EMBL" id="JAOWKZ010000001">
    <property type="protein sequence ID" value="MCV2871375.1"/>
    <property type="molecule type" value="Genomic_DNA"/>
</dbReference>
<gene>
    <name evidence="6" type="ORF">OEZ71_03605</name>
</gene>
<dbReference type="Gene3D" id="3.40.50.2300">
    <property type="match status" value="2"/>
</dbReference>
<dbReference type="CDD" id="cd06267">
    <property type="entry name" value="PBP1_LacI_sugar_binding-like"/>
    <property type="match status" value="1"/>
</dbReference>
<dbReference type="PROSITE" id="PS50932">
    <property type="entry name" value="HTH_LACI_2"/>
    <property type="match status" value="1"/>
</dbReference>
<dbReference type="SMART" id="SM00354">
    <property type="entry name" value="HTH_LACI"/>
    <property type="match status" value="1"/>
</dbReference>
<evidence type="ECO:0000313" key="7">
    <source>
        <dbReference type="Proteomes" id="UP001652564"/>
    </source>
</evidence>
<dbReference type="Pfam" id="PF00356">
    <property type="entry name" value="LacI"/>
    <property type="match status" value="1"/>
</dbReference>
<evidence type="ECO:0000256" key="2">
    <source>
        <dbReference type="ARBA" id="ARBA00023125"/>
    </source>
</evidence>
<accession>A0ABT2ZJZ0</accession>
<dbReference type="Pfam" id="PF13377">
    <property type="entry name" value="Peripla_BP_3"/>
    <property type="match status" value="1"/>
</dbReference>
<feature type="domain" description="HTH cro/C1-type" evidence="5">
    <location>
        <begin position="9"/>
        <end position="51"/>
    </location>
</feature>
<dbReference type="SUPFAM" id="SSF47413">
    <property type="entry name" value="lambda repressor-like DNA-binding domains"/>
    <property type="match status" value="1"/>
</dbReference>
<feature type="domain" description="HTH lacI-type" evidence="4">
    <location>
        <begin position="7"/>
        <end position="61"/>
    </location>
</feature>
<reference evidence="6 7" key="1">
    <citation type="submission" date="2022-10" db="EMBL/GenBank/DDBJ databases">
        <title>Defluviimonas sp. nov., isolated from ocean surface sediments.</title>
        <authorList>
            <person name="He W."/>
            <person name="Wang L."/>
            <person name="Zhang D.-F."/>
        </authorList>
    </citation>
    <scope>NUCLEOTIDE SEQUENCE [LARGE SCALE GENOMIC DNA]</scope>
    <source>
        <strain evidence="6 7">WL0050</strain>
    </source>
</reference>
<dbReference type="Gene3D" id="1.10.260.40">
    <property type="entry name" value="lambda repressor-like DNA-binding domains"/>
    <property type="match status" value="1"/>
</dbReference>
<organism evidence="6 7">
    <name type="scientific">Albidovulum litorale</name>
    <dbReference type="NCBI Taxonomy" id="2984134"/>
    <lineage>
        <taxon>Bacteria</taxon>
        <taxon>Pseudomonadati</taxon>
        <taxon>Pseudomonadota</taxon>
        <taxon>Alphaproteobacteria</taxon>
        <taxon>Rhodobacterales</taxon>
        <taxon>Paracoccaceae</taxon>
        <taxon>Albidovulum</taxon>
    </lineage>
</organism>
<evidence type="ECO:0000259" key="5">
    <source>
        <dbReference type="PROSITE" id="PS50943"/>
    </source>
</evidence>
<dbReference type="RefSeq" id="WP_263738548.1">
    <property type="nucleotide sequence ID" value="NZ_JAOWKZ010000001.1"/>
</dbReference>
<dbReference type="PROSITE" id="PS50943">
    <property type="entry name" value="HTH_CROC1"/>
    <property type="match status" value="1"/>
</dbReference>
<proteinExistence type="predicted"/>
<dbReference type="InterPro" id="IPR046335">
    <property type="entry name" value="LacI/GalR-like_sensor"/>
</dbReference>
<keyword evidence="3" id="KW-0804">Transcription</keyword>
<evidence type="ECO:0000256" key="3">
    <source>
        <dbReference type="ARBA" id="ARBA00023163"/>
    </source>
</evidence>
<protein>
    <submittedName>
        <fullName evidence="6">LacI family transcriptional regulator</fullName>
    </submittedName>
</protein>
<dbReference type="SUPFAM" id="SSF53822">
    <property type="entry name" value="Periplasmic binding protein-like I"/>
    <property type="match status" value="1"/>
</dbReference>
<evidence type="ECO:0000256" key="1">
    <source>
        <dbReference type="ARBA" id="ARBA00023015"/>
    </source>
</evidence>
<keyword evidence="1" id="KW-0805">Transcription regulation</keyword>